<organism evidence="6 7">
    <name type="scientific">Pseudoclavibacter helvolus</name>
    <dbReference type="NCBI Taxonomy" id="255205"/>
    <lineage>
        <taxon>Bacteria</taxon>
        <taxon>Bacillati</taxon>
        <taxon>Actinomycetota</taxon>
        <taxon>Actinomycetes</taxon>
        <taxon>Micrococcales</taxon>
        <taxon>Microbacteriaceae</taxon>
        <taxon>Pseudoclavibacter</taxon>
    </lineage>
</organism>
<evidence type="ECO:0000313" key="6">
    <source>
        <dbReference type="EMBL" id="MBB2957481.1"/>
    </source>
</evidence>
<dbReference type="RefSeq" id="WP_183624233.1">
    <property type="nucleotide sequence ID" value="NZ_JACHWJ010000002.1"/>
</dbReference>
<dbReference type="InterPro" id="IPR006076">
    <property type="entry name" value="FAD-dep_OxRdtase"/>
</dbReference>
<gene>
    <name evidence="6" type="ORF">FHX72_001618</name>
</gene>
<dbReference type="Proteomes" id="UP000545286">
    <property type="component" value="Unassembled WGS sequence"/>
</dbReference>
<evidence type="ECO:0000256" key="4">
    <source>
        <dbReference type="ARBA" id="ARBA00023002"/>
    </source>
</evidence>
<feature type="domain" description="FAD dependent oxidoreductase" evidence="5">
    <location>
        <begin position="11"/>
        <end position="365"/>
    </location>
</feature>
<dbReference type="Pfam" id="PF01266">
    <property type="entry name" value="DAO"/>
    <property type="match status" value="1"/>
</dbReference>
<proteinExistence type="predicted"/>
<dbReference type="EMBL" id="JACHWJ010000002">
    <property type="protein sequence ID" value="MBB2957481.1"/>
    <property type="molecule type" value="Genomic_DNA"/>
</dbReference>
<comment type="caution">
    <text evidence="6">The sequence shown here is derived from an EMBL/GenBank/DDBJ whole genome shotgun (WGS) entry which is preliminary data.</text>
</comment>
<dbReference type="SUPFAM" id="SSF51905">
    <property type="entry name" value="FAD/NAD(P)-binding domain"/>
    <property type="match status" value="1"/>
</dbReference>
<dbReference type="Gene3D" id="3.50.50.60">
    <property type="entry name" value="FAD/NAD(P)-binding domain"/>
    <property type="match status" value="1"/>
</dbReference>
<comment type="cofactor">
    <cofactor evidence="1">
        <name>FAD</name>
        <dbReference type="ChEBI" id="CHEBI:57692"/>
    </cofactor>
</comment>
<dbReference type="GO" id="GO:0008115">
    <property type="term" value="F:sarcosine oxidase activity"/>
    <property type="evidence" value="ECO:0007669"/>
    <property type="project" value="UniProtKB-EC"/>
</dbReference>
<keyword evidence="4 6" id="KW-0560">Oxidoreductase</keyword>
<dbReference type="InterPro" id="IPR045170">
    <property type="entry name" value="MTOX"/>
</dbReference>
<dbReference type="GO" id="GO:0050660">
    <property type="term" value="F:flavin adenine dinucleotide binding"/>
    <property type="evidence" value="ECO:0007669"/>
    <property type="project" value="InterPro"/>
</dbReference>
<sequence>MSLTKQIDVEVVVVGGGVMGASAAWSLARRRVSVALIERYEPGHRHGASHGATRNFNPVYAEPHYLELLNRAHTLWRELEDDSGDVLLDEIGFIDRGSRPAAPGNDDDRAGTFDSEELPAAVAQERWPLLRFDDAVRFFPRGGRLYADRTVNALHRQTAAHGGIVRHGLRVTDVTPRADHEVSVSALGAEGEAVSIKARRVIVAAGAWTQKLLGAHLPLPPLVVTQEQPAHFSVRPEFAAAAELLPSFNHRSAAIGGEWWPSGIYGMHTPGEGIKVGWHGVGPVTDPDQRSFTADPDQLEQLREYVRQWVPGADAETAVDISCTYTTTPDSGFVLDRSGPIVVGAGFSGHGFKFAPAVGEVLANLARGRAHAAPHFSLARAGIFR</sequence>
<dbReference type="PANTHER" id="PTHR10961:SF7">
    <property type="entry name" value="FAD DEPENDENT OXIDOREDUCTASE DOMAIN-CONTAINING PROTEIN"/>
    <property type="match status" value="1"/>
</dbReference>
<keyword evidence="2" id="KW-0285">Flavoprotein</keyword>
<dbReference type="Gene3D" id="3.30.9.10">
    <property type="entry name" value="D-Amino Acid Oxidase, subunit A, domain 2"/>
    <property type="match status" value="1"/>
</dbReference>
<evidence type="ECO:0000256" key="2">
    <source>
        <dbReference type="ARBA" id="ARBA00022630"/>
    </source>
</evidence>
<evidence type="ECO:0000259" key="5">
    <source>
        <dbReference type="Pfam" id="PF01266"/>
    </source>
</evidence>
<dbReference type="PANTHER" id="PTHR10961">
    <property type="entry name" value="PEROXISOMAL SARCOSINE OXIDASE"/>
    <property type="match status" value="1"/>
</dbReference>
<evidence type="ECO:0000256" key="1">
    <source>
        <dbReference type="ARBA" id="ARBA00001974"/>
    </source>
</evidence>
<keyword evidence="3" id="KW-0274">FAD</keyword>
<dbReference type="AlphaFoldDB" id="A0A7W4YFY7"/>
<dbReference type="InterPro" id="IPR036188">
    <property type="entry name" value="FAD/NAD-bd_sf"/>
</dbReference>
<dbReference type="EC" id="1.5.3.1" evidence="6"/>
<dbReference type="SUPFAM" id="SSF54373">
    <property type="entry name" value="FAD-linked reductases, C-terminal domain"/>
    <property type="match status" value="1"/>
</dbReference>
<keyword evidence="7" id="KW-1185">Reference proteome</keyword>
<evidence type="ECO:0000313" key="7">
    <source>
        <dbReference type="Proteomes" id="UP000545286"/>
    </source>
</evidence>
<protein>
    <submittedName>
        <fullName evidence="6">Sarcosine oxidase</fullName>
        <ecNumber evidence="6">1.5.3.1</ecNumber>
    </submittedName>
</protein>
<name>A0A7W4YFY7_9MICO</name>
<reference evidence="6 7" key="1">
    <citation type="submission" date="2020-08" db="EMBL/GenBank/DDBJ databases">
        <title>Sequencing the genomes of 1000 actinobacteria strains.</title>
        <authorList>
            <person name="Klenk H.-P."/>
        </authorList>
    </citation>
    <scope>NUCLEOTIDE SEQUENCE [LARGE SCALE GENOMIC DNA]</scope>
    <source>
        <strain evidence="6 7">DSM 20419</strain>
    </source>
</reference>
<evidence type="ECO:0000256" key="3">
    <source>
        <dbReference type="ARBA" id="ARBA00022827"/>
    </source>
</evidence>
<accession>A0A7W4YFY7</accession>